<proteinExistence type="predicted"/>
<keyword evidence="2" id="KW-1185">Reference proteome</keyword>
<organism evidence="1 2">
    <name type="scientific">Paramuricea clavata</name>
    <name type="common">Red gorgonian</name>
    <name type="synonym">Violescent sea-whip</name>
    <dbReference type="NCBI Taxonomy" id="317549"/>
    <lineage>
        <taxon>Eukaryota</taxon>
        <taxon>Metazoa</taxon>
        <taxon>Cnidaria</taxon>
        <taxon>Anthozoa</taxon>
        <taxon>Octocorallia</taxon>
        <taxon>Malacalcyonacea</taxon>
        <taxon>Plexauridae</taxon>
        <taxon>Paramuricea</taxon>
    </lineage>
</organism>
<reference evidence="1" key="1">
    <citation type="submission" date="2020-04" db="EMBL/GenBank/DDBJ databases">
        <authorList>
            <person name="Alioto T."/>
            <person name="Alioto T."/>
            <person name="Gomez Garrido J."/>
        </authorList>
    </citation>
    <scope>NUCLEOTIDE SEQUENCE</scope>
    <source>
        <strain evidence="1">A484AB</strain>
    </source>
</reference>
<name>A0A7D9M1N1_PARCT</name>
<evidence type="ECO:0000313" key="2">
    <source>
        <dbReference type="Proteomes" id="UP001152795"/>
    </source>
</evidence>
<evidence type="ECO:0000313" key="1">
    <source>
        <dbReference type="EMBL" id="CAB4041960.1"/>
    </source>
</evidence>
<dbReference type="Proteomes" id="UP001152795">
    <property type="component" value="Unassembled WGS sequence"/>
</dbReference>
<comment type="caution">
    <text evidence="1">The sequence shown here is derived from an EMBL/GenBank/DDBJ whole genome shotgun (WGS) entry which is preliminary data.</text>
</comment>
<dbReference type="OrthoDB" id="118105at2759"/>
<sequence length="58" mass="6585">MSSGEESVIDRQLMDLDESMRDLFDVGVLATWAISGEPRQFPVSMKNGQQWAKKQKRG</sequence>
<protein>
    <submittedName>
        <fullName evidence="1">Uncharacterized protein</fullName>
    </submittedName>
</protein>
<gene>
    <name evidence="1" type="ORF">PACLA_8A007695</name>
</gene>
<dbReference type="EMBL" id="CACRXK020029228">
    <property type="protein sequence ID" value="CAB4041960.1"/>
    <property type="molecule type" value="Genomic_DNA"/>
</dbReference>
<dbReference type="AlphaFoldDB" id="A0A7D9M1N1"/>
<accession>A0A7D9M1N1</accession>
<feature type="non-terminal residue" evidence="1">
    <location>
        <position position="58"/>
    </location>
</feature>